<dbReference type="InterPro" id="IPR011761">
    <property type="entry name" value="ATP-grasp"/>
</dbReference>
<name>B6GEH5_9ACTN</name>
<dbReference type="OrthoDB" id="5420347at2"/>
<sequence length="420" mass="48137">MRPARPEERDLPRVLAPVILGSDFCCYAYIRCFWEAYGVKPIVLASADIKSVRSAFCDFRVISGIDQPEVLLPELERLGDELIAQGKIPFLVGCGDHYARQVSEHKQQIEERWYTPYLDFELLDDITQKERFYQICEEIGIPYPKTVFLDCGDKTAQVDDGGFTYPVIAKPSNSAAWHYAEFPGQKKVYLIRSREELEALYRQLQDTSYDKLLIVQEFIPGDDTQIRILSTYVDAACDPVFMVGGRVVLEDHSPTAIGNPAVIVSEQLDQVSDDALRFMRHVGYRGMANFDVKFDERDGTYKFFEINTRPGRSSMFVHQAGVNFAQVQVDDVLMGKRVPRITDTEPFIYTTVPPYVVKRSVDDPAIRKQVLDGFKTGVTRYALDWPQDCARQRFWSKVTYYHQIDKFRKYFWGAGAQGLA</sequence>
<evidence type="ECO:0000259" key="3">
    <source>
        <dbReference type="PROSITE" id="PS50975"/>
    </source>
</evidence>
<dbReference type="AlphaFoldDB" id="B6GEH5"/>
<dbReference type="InterPro" id="IPR011095">
    <property type="entry name" value="Dala_Dala_lig_C"/>
</dbReference>
<dbReference type="Proteomes" id="UP000003560">
    <property type="component" value="Unassembled WGS sequence"/>
</dbReference>
<reference evidence="4 5" key="1">
    <citation type="submission" date="2008-10" db="EMBL/GenBank/DDBJ databases">
        <title>Draft genome sequence of Collinsella stercoris (DSM 13279).</title>
        <authorList>
            <person name="Sudarsanam P."/>
            <person name="Ley R."/>
            <person name="Guruge J."/>
            <person name="Turnbaugh P.J."/>
            <person name="Mahowald M."/>
            <person name="Liep D."/>
            <person name="Gordon J."/>
        </authorList>
    </citation>
    <scope>NUCLEOTIDE SEQUENCE [LARGE SCALE GENOMIC DNA]</scope>
    <source>
        <strain evidence="4 5">DSM 13279</strain>
    </source>
</reference>
<evidence type="ECO:0000256" key="2">
    <source>
        <dbReference type="PROSITE-ProRule" id="PRU00409"/>
    </source>
</evidence>
<dbReference type="EMBL" id="ABXJ01000149">
    <property type="protein sequence ID" value="EEA89326.1"/>
    <property type="molecule type" value="Genomic_DNA"/>
</dbReference>
<dbReference type="STRING" id="445975.COLSTE_02520"/>
<dbReference type="InterPro" id="IPR013815">
    <property type="entry name" value="ATP_grasp_subdomain_1"/>
</dbReference>
<keyword evidence="5" id="KW-1185">Reference proteome</keyword>
<reference evidence="4 5" key="2">
    <citation type="submission" date="2008-10" db="EMBL/GenBank/DDBJ databases">
        <authorList>
            <person name="Fulton L."/>
            <person name="Clifton S."/>
            <person name="Fulton B."/>
            <person name="Xu J."/>
            <person name="Minx P."/>
            <person name="Pepin K.H."/>
            <person name="Johnson M."/>
            <person name="Thiruvilangam P."/>
            <person name="Bhonagiri V."/>
            <person name="Nash W.E."/>
            <person name="Mardis E.R."/>
            <person name="Wilson R.K."/>
        </authorList>
    </citation>
    <scope>NUCLEOTIDE SEQUENCE [LARGE SCALE GENOMIC DNA]</scope>
    <source>
        <strain evidence="4 5">DSM 13279</strain>
    </source>
</reference>
<dbReference type="RefSeq" id="WP_006722136.1">
    <property type="nucleotide sequence ID" value="NZ_CP085935.1"/>
</dbReference>
<evidence type="ECO:0000313" key="5">
    <source>
        <dbReference type="Proteomes" id="UP000003560"/>
    </source>
</evidence>
<proteinExistence type="predicted"/>
<dbReference type="SUPFAM" id="SSF56059">
    <property type="entry name" value="Glutathione synthetase ATP-binding domain-like"/>
    <property type="match status" value="1"/>
</dbReference>
<dbReference type="HOGENOM" id="CLU_054906_0_0_11"/>
<dbReference type="GO" id="GO:0008716">
    <property type="term" value="F:D-alanine-D-alanine ligase activity"/>
    <property type="evidence" value="ECO:0007669"/>
    <property type="project" value="InterPro"/>
</dbReference>
<dbReference type="eggNOG" id="COG3919">
    <property type="taxonomic scope" value="Bacteria"/>
</dbReference>
<keyword evidence="1" id="KW-0436">Ligase</keyword>
<dbReference type="GeneID" id="98001713"/>
<accession>B6GEH5</accession>
<dbReference type="Gene3D" id="3.30.470.20">
    <property type="entry name" value="ATP-grasp fold, B domain"/>
    <property type="match status" value="1"/>
</dbReference>
<keyword evidence="2" id="KW-0067">ATP-binding</keyword>
<evidence type="ECO:0000313" key="4">
    <source>
        <dbReference type="EMBL" id="EEA89326.1"/>
    </source>
</evidence>
<evidence type="ECO:0000256" key="1">
    <source>
        <dbReference type="ARBA" id="ARBA00022598"/>
    </source>
</evidence>
<comment type="caution">
    <text evidence="4">The sequence shown here is derived from an EMBL/GenBank/DDBJ whole genome shotgun (WGS) entry which is preliminary data.</text>
</comment>
<dbReference type="Pfam" id="PF07478">
    <property type="entry name" value="Dala_Dala_lig_C"/>
    <property type="match status" value="1"/>
</dbReference>
<feature type="domain" description="ATP-grasp" evidence="3">
    <location>
        <begin position="133"/>
        <end position="333"/>
    </location>
</feature>
<keyword evidence="2" id="KW-0547">Nucleotide-binding</keyword>
<protein>
    <recommendedName>
        <fullName evidence="3">ATP-grasp domain-containing protein</fullName>
    </recommendedName>
</protein>
<dbReference type="PROSITE" id="PS50975">
    <property type="entry name" value="ATP_GRASP"/>
    <property type="match status" value="1"/>
</dbReference>
<dbReference type="GO" id="GO:0005524">
    <property type="term" value="F:ATP binding"/>
    <property type="evidence" value="ECO:0007669"/>
    <property type="project" value="UniProtKB-UniRule"/>
</dbReference>
<organism evidence="4 5">
    <name type="scientific">Collinsella stercoris DSM 13279</name>
    <dbReference type="NCBI Taxonomy" id="445975"/>
    <lineage>
        <taxon>Bacteria</taxon>
        <taxon>Bacillati</taxon>
        <taxon>Actinomycetota</taxon>
        <taxon>Coriobacteriia</taxon>
        <taxon>Coriobacteriales</taxon>
        <taxon>Coriobacteriaceae</taxon>
        <taxon>Collinsella</taxon>
    </lineage>
</organism>
<dbReference type="Gene3D" id="3.30.1490.20">
    <property type="entry name" value="ATP-grasp fold, A domain"/>
    <property type="match status" value="1"/>
</dbReference>
<gene>
    <name evidence="4" type="ORF">COLSTE_02520</name>
</gene>
<dbReference type="GO" id="GO:0046872">
    <property type="term" value="F:metal ion binding"/>
    <property type="evidence" value="ECO:0007669"/>
    <property type="project" value="InterPro"/>
</dbReference>